<dbReference type="InterPro" id="IPR004088">
    <property type="entry name" value="KH_dom_type_1"/>
</dbReference>
<dbReference type="AlphaFoldDB" id="A0A061RNM9"/>
<feature type="region of interest" description="Disordered" evidence="3">
    <location>
        <begin position="1"/>
        <end position="32"/>
    </location>
</feature>
<evidence type="ECO:0000313" key="6">
    <source>
        <dbReference type="EMBL" id="JAC75071.1"/>
    </source>
</evidence>
<evidence type="ECO:0000259" key="4">
    <source>
        <dbReference type="SMART" id="SM00322"/>
    </source>
</evidence>
<dbReference type="PANTHER" id="PTHR10288">
    <property type="entry name" value="KH DOMAIN CONTAINING RNA BINDING PROTEIN"/>
    <property type="match status" value="1"/>
</dbReference>
<dbReference type="SUPFAM" id="SSF54791">
    <property type="entry name" value="Eukaryotic type KH-domain (KH-domain type I)"/>
    <property type="match status" value="3"/>
</dbReference>
<evidence type="ECO:0000313" key="7">
    <source>
        <dbReference type="EMBL" id="JAC84504.1"/>
    </source>
</evidence>
<dbReference type="CDD" id="cd00105">
    <property type="entry name" value="KH-I"/>
    <property type="match status" value="1"/>
</dbReference>
<proteinExistence type="predicted"/>
<name>A0A061RNM9_9CHLO</name>
<feature type="domain" description="K Homology" evidence="4">
    <location>
        <begin position="69"/>
        <end position="145"/>
    </location>
</feature>
<dbReference type="PROSITE" id="PS50084">
    <property type="entry name" value="KH_TYPE_1"/>
    <property type="match status" value="3"/>
</dbReference>
<feature type="domain" description="K Homology" evidence="4">
    <location>
        <begin position="158"/>
        <end position="233"/>
    </location>
</feature>
<evidence type="ECO:0000313" key="5">
    <source>
        <dbReference type="EMBL" id="JAC72285.1"/>
    </source>
</evidence>
<protein>
    <submittedName>
        <fullName evidence="5">Poly(RC)-binding protein 2/3/4</fullName>
    </submittedName>
</protein>
<organism evidence="5">
    <name type="scientific">Tetraselmis sp. GSL018</name>
    <dbReference type="NCBI Taxonomy" id="582737"/>
    <lineage>
        <taxon>Eukaryota</taxon>
        <taxon>Viridiplantae</taxon>
        <taxon>Chlorophyta</taxon>
        <taxon>core chlorophytes</taxon>
        <taxon>Chlorodendrophyceae</taxon>
        <taxon>Chlorodendrales</taxon>
        <taxon>Chlorodendraceae</taxon>
        <taxon>Tetraselmis</taxon>
    </lineage>
</organism>
<feature type="domain" description="K Homology" evidence="4">
    <location>
        <begin position="302"/>
        <end position="375"/>
    </location>
</feature>
<keyword evidence="2" id="KW-0694">RNA-binding</keyword>
<dbReference type="GO" id="GO:0003723">
    <property type="term" value="F:RNA binding"/>
    <property type="evidence" value="ECO:0007669"/>
    <property type="project" value="UniProtKB-UniRule"/>
</dbReference>
<dbReference type="InterPro" id="IPR004087">
    <property type="entry name" value="KH_dom"/>
</dbReference>
<dbReference type="Gene3D" id="3.30.1370.10">
    <property type="entry name" value="K Homology domain, type 1"/>
    <property type="match status" value="3"/>
</dbReference>
<keyword evidence="1" id="KW-0677">Repeat</keyword>
<dbReference type="CDD" id="cd22460">
    <property type="entry name" value="KH-I_PEPPER_rpt2_like"/>
    <property type="match status" value="1"/>
</dbReference>
<dbReference type="EMBL" id="GBEZ01000379">
    <property type="protein sequence ID" value="JAC84504.1"/>
    <property type="molecule type" value="Transcribed_RNA"/>
</dbReference>
<accession>A0A061RNM9</accession>
<evidence type="ECO:0000256" key="3">
    <source>
        <dbReference type="SAM" id="MobiDB-lite"/>
    </source>
</evidence>
<evidence type="ECO:0000256" key="2">
    <source>
        <dbReference type="PROSITE-ProRule" id="PRU00117"/>
    </source>
</evidence>
<sequence>MATDPVVAPPVDTTAPVEPAVGEKRPLDDGNGQVGVVAAADGAVPVETEAPFKRQQVAPGRAAAAGGSREVVYRLLAPSKHAGYIIGKGGSLIKQIREETGARLKVVEGLLGCEERPVVISSKCGTNYDECNAKIAFFVMFQKLIEAEQHQPTVEAGQEPPLRLLVAQTQAGSLIGKSGVFIKHIRESTGANVRVLTPEELPLCALANDRVVQINGRKEVIESALKIITQKLYENPPREAPGGPPPSVWTALGRYPPTDTTGMMGLPSGSGLGFGAPPMQMSHYGMASGSMGGYQQPPMGGPTTKKTLMVPNNQVGYIIGSGGNNIAQIREKSGAQVKVHQQQGPPDPNAVRMIEITGQQHQVTMAETMIRAAGQKVQGHSVPQVPEPQLWGFA</sequence>
<dbReference type="EMBL" id="GBEZ01010627">
    <property type="protein sequence ID" value="JAC75071.1"/>
    <property type="molecule type" value="Transcribed_RNA"/>
</dbReference>
<reference evidence="5" key="1">
    <citation type="submission" date="2014-05" db="EMBL/GenBank/DDBJ databases">
        <title>The transcriptome of the halophilic microalga Tetraselmis sp. GSL018 isolated from the Great Salt Lake, Utah.</title>
        <authorList>
            <person name="Jinkerson R.E."/>
            <person name="D'Adamo S."/>
            <person name="Posewitz M.C."/>
        </authorList>
    </citation>
    <scope>NUCLEOTIDE SEQUENCE</scope>
    <source>
        <strain evidence="5">GSL018</strain>
    </source>
</reference>
<dbReference type="Pfam" id="PF00013">
    <property type="entry name" value="KH_1"/>
    <property type="match status" value="3"/>
</dbReference>
<gene>
    <name evidence="5" type="primary">PCBP2_3_4</name>
    <name evidence="6" type="ORF">TSPGSL018_24151</name>
    <name evidence="7" type="ORF">TSPGSL018_828</name>
    <name evidence="5" type="ORF">TSPGSL018_88</name>
</gene>
<feature type="compositionally biased region" description="Low complexity" evidence="3">
    <location>
        <begin position="1"/>
        <end position="20"/>
    </location>
</feature>
<evidence type="ECO:0000256" key="1">
    <source>
        <dbReference type="ARBA" id="ARBA00022737"/>
    </source>
</evidence>
<dbReference type="CDD" id="cd22459">
    <property type="entry name" value="KH-I_PEPPER_rpt1_like"/>
    <property type="match status" value="1"/>
</dbReference>
<dbReference type="SMART" id="SM00322">
    <property type="entry name" value="KH"/>
    <property type="match status" value="3"/>
</dbReference>
<dbReference type="EMBL" id="GBEZ01013727">
    <property type="protein sequence ID" value="JAC72285.1"/>
    <property type="molecule type" value="Transcribed_RNA"/>
</dbReference>
<dbReference type="InterPro" id="IPR036612">
    <property type="entry name" value="KH_dom_type_1_sf"/>
</dbReference>